<dbReference type="PRINTS" id="PR00114">
    <property type="entry name" value="STPHPHTASE"/>
</dbReference>
<dbReference type="PANTHER" id="PTHR42850">
    <property type="entry name" value="METALLOPHOSPHOESTERASE"/>
    <property type="match status" value="1"/>
</dbReference>
<dbReference type="InterPro" id="IPR050126">
    <property type="entry name" value="Ap4A_hydrolase"/>
</dbReference>
<dbReference type="GO" id="GO:0005737">
    <property type="term" value="C:cytoplasm"/>
    <property type="evidence" value="ECO:0007669"/>
    <property type="project" value="TreeGrafter"/>
</dbReference>
<evidence type="ECO:0000259" key="1">
    <source>
        <dbReference type="Pfam" id="PF00149"/>
    </source>
</evidence>
<name>A0A1M5F9Z3_LOKAT</name>
<evidence type="ECO:0000313" key="3">
    <source>
        <dbReference type="Proteomes" id="UP000183987"/>
    </source>
</evidence>
<protein>
    <submittedName>
        <fullName evidence="2">Calcineurin-like phosphoesterase</fullName>
    </submittedName>
</protein>
<dbReference type="InterPro" id="IPR029052">
    <property type="entry name" value="Metallo-depent_PP-like"/>
</dbReference>
<organism evidence="2 3">
    <name type="scientific">Loktanella atrilutea</name>
    <dbReference type="NCBI Taxonomy" id="366533"/>
    <lineage>
        <taxon>Bacteria</taxon>
        <taxon>Pseudomonadati</taxon>
        <taxon>Pseudomonadota</taxon>
        <taxon>Alphaproteobacteria</taxon>
        <taxon>Rhodobacterales</taxon>
        <taxon>Roseobacteraceae</taxon>
        <taxon>Loktanella</taxon>
    </lineage>
</organism>
<dbReference type="Gene3D" id="3.60.21.10">
    <property type="match status" value="1"/>
</dbReference>
<dbReference type="GO" id="GO:0016791">
    <property type="term" value="F:phosphatase activity"/>
    <property type="evidence" value="ECO:0007669"/>
    <property type="project" value="TreeGrafter"/>
</dbReference>
<dbReference type="GO" id="GO:0008803">
    <property type="term" value="F:bis(5'-nucleosyl)-tetraphosphatase (symmetrical) activity"/>
    <property type="evidence" value="ECO:0007669"/>
    <property type="project" value="TreeGrafter"/>
</dbReference>
<reference evidence="3" key="1">
    <citation type="submission" date="2016-11" db="EMBL/GenBank/DDBJ databases">
        <authorList>
            <person name="Varghese N."/>
            <person name="Submissions S."/>
        </authorList>
    </citation>
    <scope>NUCLEOTIDE SEQUENCE [LARGE SCALE GENOMIC DNA]</scope>
    <source>
        <strain evidence="3">DSM 29326</strain>
    </source>
</reference>
<dbReference type="GO" id="GO:0110154">
    <property type="term" value="P:RNA decapping"/>
    <property type="evidence" value="ECO:0007669"/>
    <property type="project" value="TreeGrafter"/>
</dbReference>
<dbReference type="InterPro" id="IPR006186">
    <property type="entry name" value="Ser/Thr-sp_prot-phosphatase"/>
</dbReference>
<gene>
    <name evidence="2" type="ORF">SAMN05444339_11826</name>
</gene>
<proteinExistence type="predicted"/>
<dbReference type="InterPro" id="IPR004843">
    <property type="entry name" value="Calcineurin-like_PHP"/>
</dbReference>
<keyword evidence="3" id="KW-1185">Reference proteome</keyword>
<dbReference type="Pfam" id="PF00149">
    <property type="entry name" value="Metallophos"/>
    <property type="match status" value="1"/>
</dbReference>
<dbReference type="EMBL" id="FQUE01000018">
    <property type="protein sequence ID" value="SHF88218.1"/>
    <property type="molecule type" value="Genomic_DNA"/>
</dbReference>
<evidence type="ECO:0000313" key="2">
    <source>
        <dbReference type="EMBL" id="SHF88218.1"/>
    </source>
</evidence>
<dbReference type="SUPFAM" id="SSF56300">
    <property type="entry name" value="Metallo-dependent phosphatases"/>
    <property type="match status" value="1"/>
</dbReference>
<sequence>MSDNVATTTASLGARHLPGQIGFSTEIFAIGDVHGQAAVLRGVLREIGGQPKALGTERVLIFLGDLIDRGADSIGAVRTALAAGPLIRADRVVMLPGNHELALVDVLDRCDPALWL</sequence>
<dbReference type="AlphaFoldDB" id="A0A1M5F9Z3"/>
<dbReference type="STRING" id="366533.SAMN05444339_11826"/>
<dbReference type="PANTHER" id="PTHR42850:SF4">
    <property type="entry name" value="ZINC-DEPENDENT ENDOPOLYPHOSPHATASE"/>
    <property type="match status" value="1"/>
</dbReference>
<feature type="domain" description="Calcineurin-like phosphoesterase" evidence="1">
    <location>
        <begin position="27"/>
        <end position="100"/>
    </location>
</feature>
<accession>A0A1M5F9Z3</accession>
<dbReference type="Proteomes" id="UP000183987">
    <property type="component" value="Unassembled WGS sequence"/>
</dbReference>